<dbReference type="Pfam" id="PF00534">
    <property type="entry name" value="Glycos_transf_1"/>
    <property type="match status" value="1"/>
</dbReference>
<evidence type="ECO:0000259" key="1">
    <source>
        <dbReference type="Pfam" id="PF00534"/>
    </source>
</evidence>
<organism evidence="2">
    <name type="scientific">marine metagenome</name>
    <dbReference type="NCBI Taxonomy" id="408172"/>
    <lineage>
        <taxon>unclassified sequences</taxon>
        <taxon>metagenomes</taxon>
        <taxon>ecological metagenomes</taxon>
    </lineage>
</organism>
<evidence type="ECO:0000313" key="2">
    <source>
        <dbReference type="EMBL" id="SVA73987.1"/>
    </source>
</evidence>
<reference evidence="2" key="1">
    <citation type="submission" date="2018-05" db="EMBL/GenBank/DDBJ databases">
        <authorList>
            <person name="Lanie J.A."/>
            <person name="Ng W.-L."/>
            <person name="Kazmierczak K.M."/>
            <person name="Andrzejewski T.M."/>
            <person name="Davidsen T.M."/>
            <person name="Wayne K.J."/>
            <person name="Tettelin H."/>
            <person name="Glass J.I."/>
            <person name="Rusch D."/>
            <person name="Podicherti R."/>
            <person name="Tsui H.-C.T."/>
            <person name="Winkler M.E."/>
        </authorList>
    </citation>
    <scope>NUCLEOTIDE SEQUENCE</scope>
</reference>
<protein>
    <recommendedName>
        <fullName evidence="1">Glycosyl transferase family 1 domain-containing protein</fullName>
    </recommendedName>
</protein>
<dbReference type="SUPFAM" id="SSF53756">
    <property type="entry name" value="UDP-Glycosyltransferase/glycogen phosphorylase"/>
    <property type="match status" value="1"/>
</dbReference>
<dbReference type="EMBL" id="UINC01017758">
    <property type="protein sequence ID" value="SVA73987.1"/>
    <property type="molecule type" value="Genomic_DNA"/>
</dbReference>
<gene>
    <name evidence="2" type="ORF">METZ01_LOCUS126841</name>
</gene>
<dbReference type="Gene3D" id="3.40.50.2000">
    <property type="entry name" value="Glycogen Phosphorylase B"/>
    <property type="match status" value="1"/>
</dbReference>
<accession>A0A381YC22</accession>
<dbReference type="AlphaFoldDB" id="A0A381YC22"/>
<feature type="domain" description="Glycosyl transferase family 1" evidence="1">
    <location>
        <begin position="168"/>
        <end position="333"/>
    </location>
</feature>
<proteinExistence type="predicted"/>
<dbReference type="InterPro" id="IPR001296">
    <property type="entry name" value="Glyco_trans_1"/>
</dbReference>
<sequence>MVNKILAIGDIANLIRTMSKYLKKSEIHVINFPRENSGEFTSIGDVEEFKTWKVMDQVKKINEIKNKYDLCITTGTGERIAYLCDLNYVPIYLGRDIDAPRFVKNSTEEWNEEPLHKLNFLERYFYKKSFNNAVLHVAGLFVYKHLKKYSKNPVNNARVFVDKEIFNEDIKPITREKTKFIFFSPNRIEKFKGTDILWNALQYCKTDFEILQVNWFGETQNEEKLFKKNILKNIPKQVTLIPMIKYTEMARYYNFADAVIGNLFIGNHEIVALEGVLCKKPVISYTDPNTKIVVDGNEIKSPFLPTSKNPKEVAKIIDMIVSSPEKRNNLFKKEYDFVTEVTDPVKCAEWWDDLFEDLVKKHKSIRKNSSALRVKLRMTSFLIANRLYLRKIKKLILNSDYQKTGQTLYDNLPQKTS</sequence>
<dbReference type="GO" id="GO:0016757">
    <property type="term" value="F:glycosyltransferase activity"/>
    <property type="evidence" value="ECO:0007669"/>
    <property type="project" value="InterPro"/>
</dbReference>
<name>A0A381YC22_9ZZZZ</name>